<evidence type="ECO:0000256" key="8">
    <source>
        <dbReference type="ARBA" id="ARBA00023004"/>
    </source>
</evidence>
<keyword evidence="11" id="KW-0503">Monooxygenase</keyword>
<evidence type="ECO:0000256" key="4">
    <source>
        <dbReference type="ARBA" id="ARBA00022692"/>
    </source>
</evidence>
<sequence length="544" mass="61361">MPSTLQPLLLSLTSINGGTTIISSIITLILLLLTLHHLLKTRNTNKPKQPPRASGAWLIMGHLHKLRGPDLPHRALAFMADQYGPIFTIKLGPTTALVISNRAVAKQCFTTNDLTFSSRPTTLATKLMCYNTTMFGFAPYGPYWREVRKVVMVELLSTRRLDSLKHVWASEIDRSVKGLVGYWAQKAHNGSNDEVVVEISDWLGLLTLNIGLSLVVGKRCDDMGSEESERCLSAMREYPELLGRFMLEDALPWLGRFDVHGNQREMRRVAGVLDEILDGWLDEHKRNKGLNGGGDDHQDQDFMDVMLSVLDHDHDHDRQDSSLSDHDADMINKSTCLNLILGMTDTTLVALTWAISLLLNNRPALTKAQEELEAQVGIERHVDESDVKNLVYLQAVIKEVLRLYPPEPLSGPREALQDCEVAGYHVSRGTRLIVNLWKLHRDPSTWQDPMEFRPERFLMEHNHVDVWGQHFEYMPFGSGRRSCPGVSFEVQVLPLILARLIHAFDMTTRGDVQVDMSEKPGLVISKASPLEVVISPRLPLHLFK</sequence>
<protein>
    <recommendedName>
        <fullName evidence="15">Cytochrome P450</fullName>
    </recommendedName>
</protein>
<dbReference type="PANTHER" id="PTHR47947">
    <property type="entry name" value="CYTOCHROME P450 82C3-RELATED"/>
    <property type="match status" value="1"/>
</dbReference>
<dbReference type="GO" id="GO:0016705">
    <property type="term" value="F:oxidoreductase activity, acting on paired donors, with incorporation or reduction of molecular oxygen"/>
    <property type="evidence" value="ECO:0007669"/>
    <property type="project" value="InterPro"/>
</dbReference>
<dbReference type="InterPro" id="IPR036396">
    <property type="entry name" value="Cyt_P450_sf"/>
</dbReference>
<keyword evidence="8 10" id="KW-0408">Iron</keyword>
<evidence type="ECO:0000256" key="9">
    <source>
        <dbReference type="ARBA" id="ARBA00023136"/>
    </source>
</evidence>
<proteinExistence type="inferred from homology"/>
<evidence type="ECO:0000256" key="12">
    <source>
        <dbReference type="SAM" id="Phobius"/>
    </source>
</evidence>
<evidence type="ECO:0000256" key="11">
    <source>
        <dbReference type="RuleBase" id="RU000461"/>
    </source>
</evidence>
<keyword evidence="14" id="KW-1185">Reference proteome</keyword>
<dbReference type="Pfam" id="PF00067">
    <property type="entry name" value="p450"/>
    <property type="match status" value="1"/>
</dbReference>
<evidence type="ECO:0000256" key="1">
    <source>
        <dbReference type="ARBA" id="ARBA00001971"/>
    </source>
</evidence>
<dbReference type="GO" id="GO:0004497">
    <property type="term" value="F:monooxygenase activity"/>
    <property type="evidence" value="ECO:0007669"/>
    <property type="project" value="UniProtKB-KW"/>
</dbReference>
<dbReference type="PRINTS" id="PR00463">
    <property type="entry name" value="EP450I"/>
</dbReference>
<keyword evidence="3 10" id="KW-0349">Heme</keyword>
<evidence type="ECO:0000256" key="7">
    <source>
        <dbReference type="ARBA" id="ARBA00023002"/>
    </source>
</evidence>
<gene>
    <name evidence="13" type="ORF">Syun_015532</name>
</gene>
<reference evidence="13 14" key="1">
    <citation type="submission" date="2024-01" db="EMBL/GenBank/DDBJ databases">
        <title>Genome assemblies of Stephania.</title>
        <authorList>
            <person name="Yang L."/>
        </authorList>
    </citation>
    <scope>NUCLEOTIDE SEQUENCE [LARGE SCALE GENOMIC DNA]</scope>
    <source>
        <strain evidence="13">YNDBR</strain>
        <tissue evidence="13">Leaf</tissue>
    </source>
</reference>
<organism evidence="13 14">
    <name type="scientific">Stephania yunnanensis</name>
    <dbReference type="NCBI Taxonomy" id="152371"/>
    <lineage>
        <taxon>Eukaryota</taxon>
        <taxon>Viridiplantae</taxon>
        <taxon>Streptophyta</taxon>
        <taxon>Embryophyta</taxon>
        <taxon>Tracheophyta</taxon>
        <taxon>Spermatophyta</taxon>
        <taxon>Magnoliopsida</taxon>
        <taxon>Ranunculales</taxon>
        <taxon>Menispermaceae</taxon>
        <taxon>Menispermoideae</taxon>
        <taxon>Cissampelideae</taxon>
        <taxon>Stephania</taxon>
    </lineage>
</organism>
<dbReference type="EMBL" id="JBBNAF010000006">
    <property type="protein sequence ID" value="KAK9136202.1"/>
    <property type="molecule type" value="Genomic_DNA"/>
</dbReference>
<feature type="binding site" description="axial binding residue" evidence="10">
    <location>
        <position position="483"/>
    </location>
    <ligand>
        <name>heme</name>
        <dbReference type="ChEBI" id="CHEBI:30413"/>
    </ligand>
    <ligandPart>
        <name>Fe</name>
        <dbReference type="ChEBI" id="CHEBI:18248"/>
    </ligandPart>
</feature>
<dbReference type="PROSITE" id="PS00086">
    <property type="entry name" value="CYTOCHROME_P450"/>
    <property type="match status" value="1"/>
</dbReference>
<dbReference type="InterPro" id="IPR002401">
    <property type="entry name" value="Cyt_P450_E_grp-I"/>
</dbReference>
<dbReference type="InterPro" id="IPR001128">
    <property type="entry name" value="Cyt_P450"/>
</dbReference>
<evidence type="ECO:0000313" key="13">
    <source>
        <dbReference type="EMBL" id="KAK9136202.1"/>
    </source>
</evidence>
<comment type="caution">
    <text evidence="13">The sequence shown here is derived from an EMBL/GenBank/DDBJ whole genome shotgun (WGS) entry which is preliminary data.</text>
</comment>
<dbReference type="GO" id="GO:0020037">
    <property type="term" value="F:heme binding"/>
    <property type="evidence" value="ECO:0007669"/>
    <property type="project" value="InterPro"/>
</dbReference>
<accession>A0AAP0JNP8</accession>
<keyword evidence="4 12" id="KW-0812">Transmembrane</keyword>
<keyword evidence="6 12" id="KW-1133">Transmembrane helix</keyword>
<dbReference type="InterPro" id="IPR050651">
    <property type="entry name" value="Plant_Cytochrome_P450_Monoox"/>
</dbReference>
<comment type="similarity">
    <text evidence="11">Belongs to the cytochrome P450 family.</text>
</comment>
<keyword evidence="5 10" id="KW-0479">Metal-binding</keyword>
<dbReference type="Proteomes" id="UP001420932">
    <property type="component" value="Unassembled WGS sequence"/>
</dbReference>
<feature type="transmembrane region" description="Helical" evidence="12">
    <location>
        <begin position="20"/>
        <end position="39"/>
    </location>
</feature>
<dbReference type="GO" id="GO:0016020">
    <property type="term" value="C:membrane"/>
    <property type="evidence" value="ECO:0007669"/>
    <property type="project" value="UniProtKB-SubCell"/>
</dbReference>
<dbReference type="Gene3D" id="1.10.630.10">
    <property type="entry name" value="Cytochrome P450"/>
    <property type="match status" value="1"/>
</dbReference>
<dbReference type="InterPro" id="IPR017972">
    <property type="entry name" value="Cyt_P450_CS"/>
</dbReference>
<evidence type="ECO:0000256" key="5">
    <source>
        <dbReference type="ARBA" id="ARBA00022723"/>
    </source>
</evidence>
<comment type="cofactor">
    <cofactor evidence="1 10">
        <name>heme</name>
        <dbReference type="ChEBI" id="CHEBI:30413"/>
    </cofactor>
</comment>
<keyword evidence="9 12" id="KW-0472">Membrane</keyword>
<dbReference type="PANTHER" id="PTHR47947:SF26">
    <property type="entry name" value="CYTOCHROME P450"/>
    <property type="match status" value="1"/>
</dbReference>
<evidence type="ECO:0008006" key="15">
    <source>
        <dbReference type="Google" id="ProtNLM"/>
    </source>
</evidence>
<evidence type="ECO:0000256" key="6">
    <source>
        <dbReference type="ARBA" id="ARBA00022989"/>
    </source>
</evidence>
<evidence type="ECO:0000256" key="3">
    <source>
        <dbReference type="ARBA" id="ARBA00022617"/>
    </source>
</evidence>
<feature type="transmembrane region" description="Helical" evidence="12">
    <location>
        <begin position="339"/>
        <end position="359"/>
    </location>
</feature>
<dbReference type="FunFam" id="1.10.630.10:FF:000026">
    <property type="entry name" value="Cytochrome P450 82C4"/>
    <property type="match status" value="1"/>
</dbReference>
<evidence type="ECO:0000313" key="14">
    <source>
        <dbReference type="Proteomes" id="UP001420932"/>
    </source>
</evidence>
<dbReference type="GO" id="GO:0005506">
    <property type="term" value="F:iron ion binding"/>
    <property type="evidence" value="ECO:0007669"/>
    <property type="project" value="InterPro"/>
</dbReference>
<dbReference type="AlphaFoldDB" id="A0AAP0JNP8"/>
<comment type="subcellular location">
    <subcellularLocation>
        <location evidence="2">Membrane</location>
    </subcellularLocation>
</comment>
<keyword evidence="7 11" id="KW-0560">Oxidoreductase</keyword>
<evidence type="ECO:0000256" key="10">
    <source>
        <dbReference type="PIRSR" id="PIRSR602401-1"/>
    </source>
</evidence>
<dbReference type="PRINTS" id="PR00385">
    <property type="entry name" value="P450"/>
</dbReference>
<evidence type="ECO:0000256" key="2">
    <source>
        <dbReference type="ARBA" id="ARBA00004370"/>
    </source>
</evidence>
<dbReference type="GO" id="GO:0044550">
    <property type="term" value="P:secondary metabolite biosynthetic process"/>
    <property type="evidence" value="ECO:0007669"/>
    <property type="project" value="UniProtKB-ARBA"/>
</dbReference>
<dbReference type="SUPFAM" id="SSF48264">
    <property type="entry name" value="Cytochrome P450"/>
    <property type="match status" value="1"/>
</dbReference>
<name>A0AAP0JNP8_9MAGN</name>